<dbReference type="RefSeq" id="WP_380590331.1">
    <property type="nucleotide sequence ID" value="NZ_JBHSQJ010000163.1"/>
</dbReference>
<feature type="transmembrane region" description="Helical" evidence="2">
    <location>
        <begin position="55"/>
        <end position="74"/>
    </location>
</feature>
<keyword evidence="2" id="KW-0812">Transmembrane</keyword>
<evidence type="ECO:0000256" key="1">
    <source>
        <dbReference type="SAM" id="MobiDB-lite"/>
    </source>
</evidence>
<sequence length="139" mass="14085">MSAIPGPRSATPQRPPARTPPLGRGGRVVSYLLLAVLGVLCGFAGSLIAMLWLPVGLLLALAGCGALFYGGGLLTGTRTGAALPAVAWFVSLLYVTEPRPEGDFLLGASIGGYLLLFLGALTGVLCTARPGLGGGLRPR</sequence>
<dbReference type="InterPro" id="IPR046095">
    <property type="entry name" value="DUF6113"/>
</dbReference>
<proteinExistence type="predicted"/>
<evidence type="ECO:0000256" key="2">
    <source>
        <dbReference type="SAM" id="Phobius"/>
    </source>
</evidence>
<accession>A0ABW1G9K7</accession>
<feature type="transmembrane region" description="Helical" evidence="2">
    <location>
        <begin position="28"/>
        <end position="49"/>
    </location>
</feature>
<comment type="caution">
    <text evidence="3">The sequence shown here is derived from an EMBL/GenBank/DDBJ whole genome shotgun (WGS) entry which is preliminary data.</text>
</comment>
<keyword evidence="4" id="KW-1185">Reference proteome</keyword>
<protein>
    <submittedName>
        <fullName evidence="3">DUF6113 family protein</fullName>
    </submittedName>
</protein>
<keyword evidence="2" id="KW-0472">Membrane</keyword>
<evidence type="ECO:0000313" key="3">
    <source>
        <dbReference type="EMBL" id="MFC5911416.1"/>
    </source>
</evidence>
<feature type="transmembrane region" description="Helical" evidence="2">
    <location>
        <begin position="81"/>
        <end position="98"/>
    </location>
</feature>
<dbReference type="EMBL" id="JBHSQJ010000163">
    <property type="protein sequence ID" value="MFC5911416.1"/>
    <property type="molecule type" value="Genomic_DNA"/>
</dbReference>
<feature type="region of interest" description="Disordered" evidence="1">
    <location>
        <begin position="1"/>
        <end position="22"/>
    </location>
</feature>
<dbReference type="Pfam" id="PF19608">
    <property type="entry name" value="DUF6113"/>
    <property type="match status" value="1"/>
</dbReference>
<name>A0ABW1G9K7_9ACTN</name>
<gene>
    <name evidence="3" type="ORF">ACFP3V_29955</name>
</gene>
<feature type="transmembrane region" description="Helical" evidence="2">
    <location>
        <begin position="104"/>
        <end position="128"/>
    </location>
</feature>
<reference evidence="4" key="1">
    <citation type="journal article" date="2019" name="Int. J. Syst. Evol. Microbiol.">
        <title>The Global Catalogue of Microorganisms (GCM) 10K type strain sequencing project: providing services to taxonomists for standard genome sequencing and annotation.</title>
        <authorList>
            <consortium name="The Broad Institute Genomics Platform"/>
            <consortium name="The Broad Institute Genome Sequencing Center for Infectious Disease"/>
            <person name="Wu L."/>
            <person name="Ma J."/>
        </authorList>
    </citation>
    <scope>NUCLEOTIDE SEQUENCE [LARGE SCALE GENOMIC DNA]</scope>
    <source>
        <strain evidence="4">JCM 4816</strain>
    </source>
</reference>
<organism evidence="3 4">
    <name type="scientific">Streptacidiphilus monticola</name>
    <dbReference type="NCBI Taxonomy" id="2161674"/>
    <lineage>
        <taxon>Bacteria</taxon>
        <taxon>Bacillati</taxon>
        <taxon>Actinomycetota</taxon>
        <taxon>Actinomycetes</taxon>
        <taxon>Kitasatosporales</taxon>
        <taxon>Streptomycetaceae</taxon>
        <taxon>Streptacidiphilus</taxon>
    </lineage>
</organism>
<dbReference type="Proteomes" id="UP001596174">
    <property type="component" value="Unassembled WGS sequence"/>
</dbReference>
<evidence type="ECO:0000313" key="4">
    <source>
        <dbReference type="Proteomes" id="UP001596174"/>
    </source>
</evidence>
<keyword evidence="2" id="KW-1133">Transmembrane helix</keyword>